<evidence type="ECO:0000256" key="1">
    <source>
        <dbReference type="SAM" id="SignalP"/>
    </source>
</evidence>
<dbReference type="InterPro" id="IPR011467">
    <property type="entry name" value="DUF1573"/>
</dbReference>
<protein>
    <submittedName>
        <fullName evidence="2">DUF1573 domain-containing protein</fullName>
    </submittedName>
</protein>
<feature type="signal peptide" evidence="1">
    <location>
        <begin position="1"/>
        <end position="21"/>
    </location>
</feature>
<dbReference type="Pfam" id="PF07610">
    <property type="entry name" value="DUF1573"/>
    <property type="match status" value="1"/>
</dbReference>
<accession>A0ABU1AMX9</accession>
<evidence type="ECO:0000313" key="2">
    <source>
        <dbReference type="EMBL" id="MDQ8196149.1"/>
    </source>
</evidence>
<dbReference type="InterPro" id="IPR013783">
    <property type="entry name" value="Ig-like_fold"/>
</dbReference>
<evidence type="ECO:0000313" key="3">
    <source>
        <dbReference type="Proteomes" id="UP001243717"/>
    </source>
</evidence>
<dbReference type="PROSITE" id="PS51257">
    <property type="entry name" value="PROKAR_LIPOPROTEIN"/>
    <property type="match status" value="1"/>
</dbReference>
<feature type="chain" id="PRO_5045488455" evidence="1">
    <location>
        <begin position="22"/>
        <end position="222"/>
    </location>
</feature>
<proteinExistence type="predicted"/>
<sequence length="222" mass="24659">MFTRLTLISLLLAGCAPIINASTLVWDAIEAHIDMEPDQEQARAVFTVTNEGEKTVRIARIKTSCGCTGSILDKKIIEPGESTEVVATFNKGKRQGLNRNRLQVYLDSEPEPVVTLLMNVQIPTLIEAKPQIVYWSASSSKSERRVRITLDKHYIDEITGIDFDRSQLKVSEEPGDLDEGIAKVLVIEPLDYTQLYRGTITIHGNGPGGRTAETRLHAFIQP</sequence>
<gene>
    <name evidence="2" type="ORF">QEH59_17065</name>
</gene>
<name>A0ABU1AMX9_9BACT</name>
<reference evidence="2 3" key="1">
    <citation type="submission" date="2023-04" db="EMBL/GenBank/DDBJ databases">
        <title>A novel bacteria isolated from coastal sediment.</title>
        <authorList>
            <person name="Liu X.-J."/>
            <person name="Du Z.-J."/>
        </authorList>
    </citation>
    <scope>NUCLEOTIDE SEQUENCE [LARGE SCALE GENOMIC DNA]</scope>
    <source>
        <strain evidence="2 3">SDUM461004</strain>
    </source>
</reference>
<keyword evidence="1" id="KW-0732">Signal</keyword>
<keyword evidence="3" id="KW-1185">Reference proteome</keyword>
<dbReference type="PANTHER" id="PTHR37833">
    <property type="entry name" value="LIPOPROTEIN-RELATED"/>
    <property type="match status" value="1"/>
</dbReference>
<dbReference type="Proteomes" id="UP001243717">
    <property type="component" value="Unassembled WGS sequence"/>
</dbReference>
<comment type="caution">
    <text evidence="2">The sequence shown here is derived from an EMBL/GenBank/DDBJ whole genome shotgun (WGS) entry which is preliminary data.</text>
</comment>
<dbReference type="EMBL" id="JARXIC010000049">
    <property type="protein sequence ID" value="MDQ8196149.1"/>
    <property type="molecule type" value="Genomic_DNA"/>
</dbReference>
<dbReference type="Gene3D" id="2.60.40.10">
    <property type="entry name" value="Immunoglobulins"/>
    <property type="match status" value="1"/>
</dbReference>
<dbReference type="PANTHER" id="PTHR37833:SF1">
    <property type="entry name" value="SIGNAL PEPTIDE PROTEIN"/>
    <property type="match status" value="1"/>
</dbReference>
<dbReference type="RefSeq" id="WP_308986587.1">
    <property type="nucleotide sequence ID" value="NZ_JARXIC010000049.1"/>
</dbReference>
<organism evidence="2 3">
    <name type="scientific">Thalassobacterium sedimentorum</name>
    <dbReference type="NCBI Taxonomy" id="3041258"/>
    <lineage>
        <taxon>Bacteria</taxon>
        <taxon>Pseudomonadati</taxon>
        <taxon>Verrucomicrobiota</taxon>
        <taxon>Opitutia</taxon>
        <taxon>Puniceicoccales</taxon>
        <taxon>Coraliomargaritaceae</taxon>
        <taxon>Thalassobacterium</taxon>
    </lineage>
</organism>